<evidence type="ECO:0000313" key="11">
    <source>
        <dbReference type="Proteomes" id="UP001595604"/>
    </source>
</evidence>
<dbReference type="CDD" id="cd06173">
    <property type="entry name" value="MFS_MefA_like"/>
    <property type="match status" value="1"/>
</dbReference>
<sequence length="554" mass="59235">MKLRALEPLGDPVFRRIWSASLMSNLAQLVLGVAAAWEMTRLTNSPQMVALVQSAMMLPLMFVAVPAGAFADMFDRRKIAISGLCFSSAAAAVLTALLLTGHESPWILLLFCFLIGAGVATYGPSWQASIPEQVPPEHLPAAVALGSVSYNIARSFGPALGGLLVVGFGATVVFGITAVLYLPLAFAFLAWRRRHVPPRLSPERLDRAIISGVRYALHAGPVRAVMFRCASFGVATAGLAALTPLVAKDLLHGTATTYGVLLGAGGVGAVMGAVFVSRVVEKMTSDRALAAAMTVTGLMIIAVGFSRHIVLTCLALCASGAANMIAISLLNVTMQVSVPRWVTARALAWFTSTLTGGIAFGSWVWGNTAASLGVSEAMALSGAAVLVIPLLGKLAPLPTDSTSNLEPARIANEPNVALALTGRSGPITIEIDYRVDPANARSFYDAMLDLQRARKRNGAFGWVLSRDIGDPELWTEKFEFPTWQDYLRHRERFTEADRELQDLTQSFSTLSGDSPARIRRKLERPFGSVRWKADTPDPEATNPAEPVRPRPTTG</sequence>
<evidence type="ECO:0000256" key="5">
    <source>
        <dbReference type="ARBA" id="ARBA00022989"/>
    </source>
</evidence>
<keyword evidence="6 8" id="KW-0472">Membrane</keyword>
<protein>
    <submittedName>
        <fullName evidence="10">MFS transporter</fullName>
    </submittedName>
</protein>
<dbReference type="PROSITE" id="PS50850">
    <property type="entry name" value="MFS"/>
    <property type="match status" value="1"/>
</dbReference>
<feature type="domain" description="Major facilitator superfamily (MFS) profile" evidence="9">
    <location>
        <begin position="13"/>
        <end position="401"/>
    </location>
</feature>
<feature type="transmembrane region" description="Helical" evidence="8">
    <location>
        <begin position="17"/>
        <end position="37"/>
    </location>
</feature>
<keyword evidence="3" id="KW-1003">Cell membrane</keyword>
<evidence type="ECO:0000256" key="3">
    <source>
        <dbReference type="ARBA" id="ARBA00022475"/>
    </source>
</evidence>
<feature type="region of interest" description="Disordered" evidence="7">
    <location>
        <begin position="527"/>
        <end position="554"/>
    </location>
</feature>
<dbReference type="PANTHER" id="PTHR23513">
    <property type="entry name" value="INTEGRAL MEMBRANE EFFLUX PROTEIN-RELATED"/>
    <property type="match status" value="1"/>
</dbReference>
<evidence type="ECO:0000256" key="8">
    <source>
        <dbReference type="SAM" id="Phobius"/>
    </source>
</evidence>
<dbReference type="Proteomes" id="UP001595604">
    <property type="component" value="Unassembled WGS sequence"/>
</dbReference>
<evidence type="ECO:0000313" key="10">
    <source>
        <dbReference type="EMBL" id="MFC3172755.1"/>
    </source>
</evidence>
<feature type="transmembrane region" description="Helical" evidence="8">
    <location>
        <begin position="346"/>
        <end position="365"/>
    </location>
</feature>
<dbReference type="RefSeq" id="WP_379508152.1">
    <property type="nucleotide sequence ID" value="NZ_JBHRTQ010000001.1"/>
</dbReference>
<reference evidence="11" key="1">
    <citation type="journal article" date="2019" name="Int. J. Syst. Evol. Microbiol.">
        <title>The Global Catalogue of Microorganisms (GCM) 10K type strain sequencing project: providing services to taxonomists for standard genome sequencing and annotation.</title>
        <authorList>
            <consortium name="The Broad Institute Genomics Platform"/>
            <consortium name="The Broad Institute Genome Sequencing Center for Infectious Disease"/>
            <person name="Wu L."/>
            <person name="Ma J."/>
        </authorList>
    </citation>
    <scope>NUCLEOTIDE SEQUENCE [LARGE SCALE GENOMIC DNA]</scope>
    <source>
        <strain evidence="11">KCTC 42984</strain>
    </source>
</reference>
<feature type="transmembrane region" description="Helical" evidence="8">
    <location>
        <begin position="106"/>
        <end position="123"/>
    </location>
</feature>
<feature type="transmembrane region" description="Helical" evidence="8">
    <location>
        <begin position="79"/>
        <end position="99"/>
    </location>
</feature>
<evidence type="ECO:0000256" key="2">
    <source>
        <dbReference type="ARBA" id="ARBA00022448"/>
    </source>
</evidence>
<dbReference type="Pfam" id="PF05977">
    <property type="entry name" value="MFS_3"/>
    <property type="match status" value="1"/>
</dbReference>
<gene>
    <name evidence="10" type="ORF">ACFOD9_00670</name>
</gene>
<feature type="transmembrane region" description="Helical" evidence="8">
    <location>
        <begin position="258"/>
        <end position="276"/>
    </location>
</feature>
<dbReference type="SUPFAM" id="SSF103473">
    <property type="entry name" value="MFS general substrate transporter"/>
    <property type="match status" value="1"/>
</dbReference>
<feature type="transmembrane region" description="Helical" evidence="8">
    <location>
        <begin position="309"/>
        <end position="334"/>
    </location>
</feature>
<feature type="transmembrane region" description="Helical" evidence="8">
    <location>
        <begin position="225"/>
        <end position="246"/>
    </location>
</feature>
<keyword evidence="4 8" id="KW-0812">Transmembrane</keyword>
<feature type="transmembrane region" description="Helical" evidence="8">
    <location>
        <begin position="163"/>
        <end position="191"/>
    </location>
</feature>
<comment type="subcellular location">
    <subcellularLocation>
        <location evidence="1">Cell membrane</location>
        <topology evidence="1">Multi-pass membrane protein</topology>
    </subcellularLocation>
</comment>
<evidence type="ECO:0000256" key="6">
    <source>
        <dbReference type="ARBA" id="ARBA00023136"/>
    </source>
</evidence>
<dbReference type="Gene3D" id="1.20.1250.20">
    <property type="entry name" value="MFS general substrate transporter like domains"/>
    <property type="match status" value="1"/>
</dbReference>
<feature type="transmembrane region" description="Helical" evidence="8">
    <location>
        <begin position="288"/>
        <end position="303"/>
    </location>
</feature>
<dbReference type="InterPro" id="IPR010290">
    <property type="entry name" value="TM_effector"/>
</dbReference>
<evidence type="ECO:0000259" key="9">
    <source>
        <dbReference type="PROSITE" id="PS50850"/>
    </source>
</evidence>
<dbReference type="PANTHER" id="PTHR23513:SF11">
    <property type="entry name" value="STAPHYLOFERRIN A TRANSPORTER"/>
    <property type="match status" value="1"/>
</dbReference>
<evidence type="ECO:0000256" key="4">
    <source>
        <dbReference type="ARBA" id="ARBA00022692"/>
    </source>
</evidence>
<dbReference type="InterPro" id="IPR020846">
    <property type="entry name" value="MFS_dom"/>
</dbReference>
<name>A0ABV7IJ89_9SPHN</name>
<keyword evidence="2" id="KW-0813">Transport</keyword>
<evidence type="ECO:0000256" key="7">
    <source>
        <dbReference type="SAM" id="MobiDB-lite"/>
    </source>
</evidence>
<evidence type="ECO:0000256" key="1">
    <source>
        <dbReference type="ARBA" id="ARBA00004651"/>
    </source>
</evidence>
<dbReference type="EMBL" id="JBHRTQ010000001">
    <property type="protein sequence ID" value="MFC3172755.1"/>
    <property type="molecule type" value="Genomic_DNA"/>
</dbReference>
<keyword evidence="11" id="KW-1185">Reference proteome</keyword>
<comment type="caution">
    <text evidence="10">The sequence shown here is derived from an EMBL/GenBank/DDBJ whole genome shotgun (WGS) entry which is preliminary data.</text>
</comment>
<keyword evidence="5 8" id="KW-1133">Transmembrane helix</keyword>
<dbReference type="InterPro" id="IPR036259">
    <property type="entry name" value="MFS_trans_sf"/>
</dbReference>
<proteinExistence type="predicted"/>
<accession>A0ABV7IJ89</accession>
<feature type="transmembrane region" description="Helical" evidence="8">
    <location>
        <begin position="49"/>
        <end position="67"/>
    </location>
</feature>
<organism evidence="10 11">
    <name type="scientific">Novosphingobium bradum</name>
    <dbReference type="NCBI Taxonomy" id="1737444"/>
    <lineage>
        <taxon>Bacteria</taxon>
        <taxon>Pseudomonadati</taxon>
        <taxon>Pseudomonadota</taxon>
        <taxon>Alphaproteobacteria</taxon>
        <taxon>Sphingomonadales</taxon>
        <taxon>Sphingomonadaceae</taxon>
        <taxon>Novosphingobium</taxon>
    </lineage>
</organism>